<name>A0A5J9U3I3_9POAL</name>
<comment type="catalytic activity">
    <reaction evidence="1">
        <text>S-ubiquitinyl-[E2 ubiquitin-conjugating enzyme]-L-cysteine + [acceptor protein]-L-lysine = [E2 ubiquitin-conjugating enzyme]-L-cysteine + N(6)-ubiquitinyl-[acceptor protein]-L-lysine.</text>
        <dbReference type="EC" id="2.3.2.27"/>
    </reaction>
</comment>
<dbReference type="GO" id="GO:0061630">
    <property type="term" value="F:ubiquitin protein ligase activity"/>
    <property type="evidence" value="ECO:0007669"/>
    <property type="project" value="UniProtKB-EC"/>
</dbReference>
<dbReference type="EC" id="2.3.2.27" evidence="4"/>
<evidence type="ECO:0000256" key="4">
    <source>
        <dbReference type="ARBA" id="ARBA00012483"/>
    </source>
</evidence>
<dbReference type="Pfam" id="PF21362">
    <property type="entry name" value="Sina_RING"/>
    <property type="match status" value="1"/>
</dbReference>
<dbReference type="Gene3D" id="3.30.40.10">
    <property type="entry name" value="Zinc/RING finger domain, C3HC4 (zinc finger)"/>
    <property type="match status" value="2"/>
</dbReference>
<gene>
    <name evidence="12" type="ORF">EJB05_33771</name>
</gene>
<keyword evidence="8" id="KW-0833">Ubl conjugation pathway</keyword>
<reference evidence="12 13" key="1">
    <citation type="journal article" date="2019" name="Sci. Rep.">
        <title>A high-quality genome of Eragrostis curvula grass provides insights into Poaceae evolution and supports new strategies to enhance forage quality.</title>
        <authorList>
            <person name="Carballo J."/>
            <person name="Santos B.A.C.M."/>
            <person name="Zappacosta D."/>
            <person name="Garbus I."/>
            <person name="Selva J.P."/>
            <person name="Gallo C.A."/>
            <person name="Diaz A."/>
            <person name="Albertini E."/>
            <person name="Caccamo M."/>
            <person name="Echenique V."/>
        </authorList>
    </citation>
    <scope>NUCLEOTIDE SEQUENCE [LARGE SCALE GENOMIC DNA]</scope>
    <source>
        <strain evidence="13">cv. Victoria</strain>
        <tissue evidence="12">Leaf</tissue>
    </source>
</reference>
<evidence type="ECO:0000256" key="2">
    <source>
        <dbReference type="ARBA" id="ARBA00004906"/>
    </source>
</evidence>
<evidence type="ECO:0000256" key="5">
    <source>
        <dbReference type="ARBA" id="ARBA00022679"/>
    </source>
</evidence>
<keyword evidence="5" id="KW-0808">Transferase</keyword>
<evidence type="ECO:0000256" key="7">
    <source>
        <dbReference type="ARBA" id="ARBA00022771"/>
    </source>
</evidence>
<evidence type="ECO:0000256" key="1">
    <source>
        <dbReference type="ARBA" id="ARBA00000900"/>
    </source>
</evidence>
<dbReference type="OrthoDB" id="4788989at2759"/>
<evidence type="ECO:0000313" key="12">
    <source>
        <dbReference type="EMBL" id="TVU17720.1"/>
    </source>
</evidence>
<evidence type="ECO:0000256" key="8">
    <source>
        <dbReference type="ARBA" id="ARBA00022786"/>
    </source>
</evidence>
<dbReference type="UniPathway" id="UPA00143"/>
<organism evidence="12 13">
    <name type="scientific">Eragrostis curvula</name>
    <name type="common">weeping love grass</name>
    <dbReference type="NCBI Taxonomy" id="38414"/>
    <lineage>
        <taxon>Eukaryota</taxon>
        <taxon>Viridiplantae</taxon>
        <taxon>Streptophyta</taxon>
        <taxon>Embryophyta</taxon>
        <taxon>Tracheophyta</taxon>
        <taxon>Spermatophyta</taxon>
        <taxon>Magnoliopsida</taxon>
        <taxon>Liliopsida</taxon>
        <taxon>Poales</taxon>
        <taxon>Poaceae</taxon>
        <taxon>PACMAD clade</taxon>
        <taxon>Chloridoideae</taxon>
        <taxon>Eragrostideae</taxon>
        <taxon>Eragrostidinae</taxon>
        <taxon>Eragrostis</taxon>
    </lineage>
</organism>
<dbReference type="PANTHER" id="PTHR10315">
    <property type="entry name" value="E3 UBIQUITIN PROTEIN LIGASE SIAH"/>
    <property type="match status" value="1"/>
</dbReference>
<keyword evidence="6" id="KW-0479">Metal-binding</keyword>
<comment type="caution">
    <text evidence="12">The sequence shown here is derived from an EMBL/GenBank/DDBJ whole genome shotgun (WGS) entry which is preliminary data.</text>
</comment>
<keyword evidence="7 10" id="KW-0863">Zinc-finger</keyword>
<evidence type="ECO:0000256" key="3">
    <source>
        <dbReference type="ARBA" id="ARBA00009119"/>
    </source>
</evidence>
<dbReference type="Proteomes" id="UP000324897">
    <property type="component" value="Chromosome 7"/>
</dbReference>
<keyword evidence="13" id="KW-1185">Reference proteome</keyword>
<accession>A0A5J9U3I3</accession>
<dbReference type="InterPro" id="IPR013010">
    <property type="entry name" value="Znf_SIAH"/>
</dbReference>
<protein>
    <recommendedName>
        <fullName evidence="4">RING-type E3 ubiquitin transferase</fullName>
        <ecNumber evidence="4">2.3.2.27</ecNumber>
    </recommendedName>
</protein>
<keyword evidence="9" id="KW-0862">Zinc</keyword>
<sequence>MGSPRSCMLGSRVLDCMPPGLIGFFHSTYVKEMNAGKNSRRLALVVVYRCGVRHMEMEAENQDRVVSCGHAEMESEDRLPKRRLLFASSDASKSAVLQKKGSSRPAVGYVAEEDADALDCGVCFLPLKPPIFQCEVGHVVCSSCRDSLAAAGKCHVCGVSTAGGGYRRCHAMERMVESVRLLCPNAVYGCSARPLYYDQHCHGQSCVHAPCHCPGAACGFIGSTAALFAHFSSTHSWPCTTKVLERNNKRTRYMWFRNDHVNVRLRDGFNFLLFDRHADDDQGAVTNTQYLFLLNVVRQPLGRAITVFWINPNADASYNCGQGGSSKKMKFELSYSRHGEMTADQLIANYDQSSKFVVATCTDLSDGLPSLDGCVQFIVLDSVVAHSDRDAIEVKARVVF</sequence>
<dbReference type="InterPro" id="IPR013083">
    <property type="entry name" value="Znf_RING/FYVE/PHD"/>
</dbReference>
<feature type="domain" description="SIAH-type" evidence="11">
    <location>
        <begin position="178"/>
        <end position="236"/>
    </location>
</feature>
<dbReference type="AlphaFoldDB" id="A0A5J9U3I3"/>
<dbReference type="Gramene" id="TVU17720">
    <property type="protein sequence ID" value="TVU17720"/>
    <property type="gene ID" value="EJB05_33771"/>
</dbReference>
<comment type="similarity">
    <text evidence="3">Belongs to the SINA (Seven in absentia) family.</text>
</comment>
<dbReference type="GO" id="GO:0005737">
    <property type="term" value="C:cytoplasm"/>
    <property type="evidence" value="ECO:0007669"/>
    <property type="project" value="TreeGrafter"/>
</dbReference>
<dbReference type="InterPro" id="IPR049548">
    <property type="entry name" value="Sina-like_RING"/>
</dbReference>
<proteinExistence type="inferred from homology"/>
<evidence type="ECO:0000256" key="6">
    <source>
        <dbReference type="ARBA" id="ARBA00022723"/>
    </source>
</evidence>
<comment type="pathway">
    <text evidence="2">Protein modification; protein ubiquitination.</text>
</comment>
<dbReference type="GO" id="GO:0008270">
    <property type="term" value="F:zinc ion binding"/>
    <property type="evidence" value="ECO:0007669"/>
    <property type="project" value="UniProtKB-KW"/>
</dbReference>
<dbReference type="InterPro" id="IPR052088">
    <property type="entry name" value="E3_ubiquitin-ligase_SINA"/>
</dbReference>
<dbReference type="PROSITE" id="PS51081">
    <property type="entry name" value="ZF_SIAH"/>
    <property type="match status" value="1"/>
</dbReference>
<dbReference type="GO" id="GO:0016567">
    <property type="term" value="P:protein ubiquitination"/>
    <property type="evidence" value="ECO:0007669"/>
    <property type="project" value="UniProtKB-UniPathway"/>
</dbReference>
<evidence type="ECO:0000256" key="9">
    <source>
        <dbReference type="ARBA" id="ARBA00022833"/>
    </source>
</evidence>
<dbReference type="CDD" id="cd16571">
    <property type="entry name" value="RING-HC_SIAHs"/>
    <property type="match status" value="1"/>
</dbReference>
<evidence type="ECO:0000256" key="10">
    <source>
        <dbReference type="PROSITE-ProRule" id="PRU00455"/>
    </source>
</evidence>
<dbReference type="EMBL" id="RWGY01000029">
    <property type="protein sequence ID" value="TVU17720.1"/>
    <property type="molecule type" value="Genomic_DNA"/>
</dbReference>
<feature type="non-terminal residue" evidence="12">
    <location>
        <position position="1"/>
    </location>
</feature>
<dbReference type="PANTHER" id="PTHR10315:SF96">
    <property type="entry name" value="SIAH-TYPE DOMAIN-CONTAINING PROTEIN"/>
    <property type="match status" value="1"/>
</dbReference>
<evidence type="ECO:0000313" key="13">
    <source>
        <dbReference type="Proteomes" id="UP000324897"/>
    </source>
</evidence>
<dbReference type="SUPFAM" id="SSF49599">
    <property type="entry name" value="TRAF domain-like"/>
    <property type="match status" value="1"/>
</dbReference>
<evidence type="ECO:0000259" key="11">
    <source>
        <dbReference type="PROSITE" id="PS51081"/>
    </source>
</evidence>